<evidence type="ECO:0000256" key="5">
    <source>
        <dbReference type="ARBA" id="ARBA00023136"/>
    </source>
</evidence>
<keyword evidence="3 6" id="KW-0812">Transmembrane</keyword>
<evidence type="ECO:0000256" key="2">
    <source>
        <dbReference type="ARBA" id="ARBA00006843"/>
    </source>
</evidence>
<comment type="caution">
    <text evidence="7">The sequence shown here is derived from an EMBL/GenBank/DDBJ whole genome shotgun (WGS) entry which is preliminary data.</text>
</comment>
<keyword evidence="8" id="KW-1185">Reference proteome</keyword>
<comment type="similarity">
    <text evidence="2">Belongs to the CD225/Dispanin family.</text>
</comment>
<dbReference type="InterPro" id="IPR051423">
    <property type="entry name" value="CD225/Dispanin"/>
</dbReference>
<evidence type="ECO:0000256" key="4">
    <source>
        <dbReference type="ARBA" id="ARBA00022989"/>
    </source>
</evidence>
<keyword evidence="4 6" id="KW-1133">Transmembrane helix</keyword>
<proteinExistence type="inferred from homology"/>
<feature type="transmembrane region" description="Helical" evidence="6">
    <location>
        <begin position="71"/>
        <end position="96"/>
    </location>
</feature>
<name>A0AA40LRQ3_CNENI</name>
<keyword evidence="5 6" id="KW-0472">Membrane</keyword>
<reference evidence="7" key="1">
    <citation type="submission" date="2023-06" db="EMBL/GenBank/DDBJ databases">
        <title>Reference genome for the Northern bat (Eptesicus nilssonii), a most northern bat species.</title>
        <authorList>
            <person name="Laine V.N."/>
            <person name="Pulliainen A.T."/>
            <person name="Lilley T.M."/>
        </authorList>
    </citation>
    <scope>NUCLEOTIDE SEQUENCE</scope>
    <source>
        <strain evidence="7">BLF_Eptnil</strain>
        <tissue evidence="7">Kidney</tissue>
    </source>
</reference>
<sequence length="107" mass="12028">MITTYYPRGNTENNKHSNYPNIESQTLLLSPPGAACLTHVSVSPQLGFGQQPEAHTEDDKIEEDMPMPKNYLWLIITSCFCPVYPINIVAFVFSIMSLNSYNNGEVE</sequence>
<evidence type="ECO:0000256" key="3">
    <source>
        <dbReference type="ARBA" id="ARBA00022692"/>
    </source>
</evidence>
<dbReference type="Pfam" id="PF04505">
    <property type="entry name" value="CD225"/>
    <property type="match status" value="1"/>
</dbReference>
<protein>
    <recommendedName>
        <fullName evidence="9">Transmembrane protein 233</fullName>
    </recommendedName>
</protein>
<organism evidence="7 8">
    <name type="scientific">Cnephaeus nilssonii</name>
    <name type="common">Northern bat</name>
    <name type="synonym">Eptesicus nilssonii</name>
    <dbReference type="NCBI Taxonomy" id="3371016"/>
    <lineage>
        <taxon>Eukaryota</taxon>
        <taxon>Metazoa</taxon>
        <taxon>Chordata</taxon>
        <taxon>Craniata</taxon>
        <taxon>Vertebrata</taxon>
        <taxon>Euteleostomi</taxon>
        <taxon>Mammalia</taxon>
        <taxon>Eutheria</taxon>
        <taxon>Laurasiatheria</taxon>
        <taxon>Chiroptera</taxon>
        <taxon>Yangochiroptera</taxon>
        <taxon>Vespertilionidae</taxon>
        <taxon>Cnephaeus</taxon>
    </lineage>
</organism>
<gene>
    <name evidence="7" type="ORF">QTO34_014249</name>
</gene>
<evidence type="ECO:0000256" key="1">
    <source>
        <dbReference type="ARBA" id="ARBA00004370"/>
    </source>
</evidence>
<dbReference type="Proteomes" id="UP001177744">
    <property type="component" value="Unassembled WGS sequence"/>
</dbReference>
<accession>A0AA40LRQ3</accession>
<evidence type="ECO:0000313" key="8">
    <source>
        <dbReference type="Proteomes" id="UP001177744"/>
    </source>
</evidence>
<dbReference type="InterPro" id="IPR007593">
    <property type="entry name" value="CD225/Dispanin_fam"/>
</dbReference>
<dbReference type="GO" id="GO:0016020">
    <property type="term" value="C:membrane"/>
    <property type="evidence" value="ECO:0007669"/>
    <property type="project" value="UniProtKB-SubCell"/>
</dbReference>
<evidence type="ECO:0008006" key="9">
    <source>
        <dbReference type="Google" id="ProtNLM"/>
    </source>
</evidence>
<comment type="subcellular location">
    <subcellularLocation>
        <location evidence="1">Membrane</location>
    </subcellularLocation>
</comment>
<dbReference type="AlphaFoldDB" id="A0AA40LRQ3"/>
<dbReference type="EMBL" id="JAULJE010000004">
    <property type="protein sequence ID" value="KAK1343696.1"/>
    <property type="molecule type" value="Genomic_DNA"/>
</dbReference>
<dbReference type="PANTHER" id="PTHR14948:SF19">
    <property type="entry name" value="TRANSMEMBRANE PROTEIN 233"/>
    <property type="match status" value="1"/>
</dbReference>
<dbReference type="PANTHER" id="PTHR14948">
    <property type="entry name" value="NG5"/>
    <property type="match status" value="1"/>
</dbReference>
<evidence type="ECO:0000256" key="6">
    <source>
        <dbReference type="SAM" id="Phobius"/>
    </source>
</evidence>
<evidence type="ECO:0000313" key="7">
    <source>
        <dbReference type="EMBL" id="KAK1343696.1"/>
    </source>
</evidence>